<proteinExistence type="predicted"/>
<dbReference type="EMBL" id="CABPSD010000001">
    <property type="protein sequence ID" value="VVD69540.1"/>
    <property type="molecule type" value="Genomic_DNA"/>
</dbReference>
<sequence length="238" mass="26316">MILNRHLVVAAVLTLSALSAAAAPQPDLKTPLERYEPLQSGNQVMFQYYALSGVPLDYRTVAGYMSSDYRLTSDGFRQQDILNGLRPRIDAAFASAKANHYLRLDVDLSGSSRLSGYDFQKKGFTIDTVFDEGSTRFFSDNQHYQISFTNGTRYQFIPVPNEAAARAIETARSNRQNIALRVYAYANEVNSFNEQTKVVVTRVEFIGQGGKVLGSYSGALAPEVKKKETGIGASHGFF</sequence>
<feature type="signal peptide" evidence="1">
    <location>
        <begin position="1"/>
        <end position="22"/>
    </location>
</feature>
<evidence type="ECO:0000313" key="2">
    <source>
        <dbReference type="EMBL" id="VVD69540.1"/>
    </source>
</evidence>
<evidence type="ECO:0000256" key="1">
    <source>
        <dbReference type="SAM" id="SignalP"/>
    </source>
</evidence>
<dbReference type="RefSeq" id="WP_150565323.1">
    <property type="nucleotide sequence ID" value="NZ_CABPSD010000001.1"/>
</dbReference>
<protein>
    <recommendedName>
        <fullName evidence="4">DUF4852 domain-containing protein</fullName>
    </recommendedName>
</protein>
<evidence type="ECO:0008006" key="4">
    <source>
        <dbReference type="Google" id="ProtNLM"/>
    </source>
</evidence>
<dbReference type="Proteomes" id="UP000368474">
    <property type="component" value="Unassembled WGS sequence"/>
</dbReference>
<keyword evidence="1" id="KW-0732">Signal</keyword>
<gene>
    <name evidence="2" type="ORF">PMO31116_00528</name>
</gene>
<accession>A0A5E4S1S8</accession>
<organism evidence="2 3">
    <name type="scientific">Pandoraea morbifera</name>
    <dbReference type="NCBI Taxonomy" id="2508300"/>
    <lineage>
        <taxon>Bacteria</taxon>
        <taxon>Pseudomonadati</taxon>
        <taxon>Pseudomonadota</taxon>
        <taxon>Betaproteobacteria</taxon>
        <taxon>Burkholderiales</taxon>
        <taxon>Burkholderiaceae</taxon>
        <taxon>Pandoraea</taxon>
    </lineage>
</organism>
<feature type="chain" id="PRO_5022965836" description="DUF4852 domain-containing protein" evidence="1">
    <location>
        <begin position="23"/>
        <end position="238"/>
    </location>
</feature>
<reference evidence="2 3" key="1">
    <citation type="submission" date="2019-08" db="EMBL/GenBank/DDBJ databases">
        <authorList>
            <person name="Peeters C."/>
        </authorList>
    </citation>
    <scope>NUCLEOTIDE SEQUENCE [LARGE SCALE GENOMIC DNA]</scope>
    <source>
        <strain evidence="2 3">LMG 31116</strain>
    </source>
</reference>
<keyword evidence="3" id="KW-1185">Reference proteome</keyword>
<dbReference type="AlphaFoldDB" id="A0A5E4S1S8"/>
<evidence type="ECO:0000313" key="3">
    <source>
        <dbReference type="Proteomes" id="UP000368474"/>
    </source>
</evidence>
<name>A0A5E4S1S8_9BURK</name>